<proteinExistence type="predicted"/>
<dbReference type="AlphaFoldDB" id="A0A0H4WZ27"/>
<dbReference type="EMBL" id="CP012109">
    <property type="protein sequence ID" value="AKQ66605.1"/>
    <property type="molecule type" value="Genomic_DNA"/>
</dbReference>
<reference evidence="1 2" key="1">
    <citation type="journal article" date="2016" name="PLoS ONE">
        <title>Complete Genome Sequence and Comparative Genomics of a Novel Myxobacterium Myxococcus hansupus.</title>
        <authorList>
            <person name="Sharma G."/>
            <person name="Narwani T."/>
            <person name="Subramanian S."/>
        </authorList>
    </citation>
    <scope>NUCLEOTIDE SEQUENCE [LARGE SCALE GENOMIC DNA]</scope>
    <source>
        <strain evidence="2">mixupus</strain>
    </source>
</reference>
<evidence type="ECO:0000313" key="2">
    <source>
        <dbReference type="Proteomes" id="UP000009026"/>
    </source>
</evidence>
<dbReference type="KEGG" id="mym:A176_003517"/>
<dbReference type="PATRIC" id="fig|1297742.4.peg.3549"/>
<gene>
    <name evidence="1" type="ORF">A176_003517</name>
</gene>
<evidence type="ECO:0000313" key="1">
    <source>
        <dbReference type="EMBL" id="AKQ66605.1"/>
    </source>
</evidence>
<accession>A0A0H4WZ27</accession>
<sequence length="161" mass="17696">MRYGEHWRDFNDTRRVQMHHQDTVTDFSVFGESDPIPDAEDDEIGVSLRIALDPAIRNSGPATLTLAGIAWGQDRMPRPPPQGSLAQSEAVRDVSSATLCNWMPREIDTEWHYTGTLELETNTDTEVKGRLVLTGLGSLNGSCGGDETSIDVPFSIAPLLN</sequence>
<protein>
    <submittedName>
        <fullName evidence="1">Uncharacterized protein</fullName>
    </submittedName>
</protein>
<dbReference type="Proteomes" id="UP000009026">
    <property type="component" value="Chromosome"/>
</dbReference>
<keyword evidence="2" id="KW-1185">Reference proteome</keyword>
<name>A0A0H4WZ27_9BACT</name>
<organism evidence="1 2">
    <name type="scientific">Pseudomyxococcus hansupus</name>
    <dbReference type="NCBI Taxonomy" id="1297742"/>
    <lineage>
        <taxon>Bacteria</taxon>
        <taxon>Pseudomonadati</taxon>
        <taxon>Myxococcota</taxon>
        <taxon>Myxococcia</taxon>
        <taxon>Myxococcales</taxon>
        <taxon>Cystobacterineae</taxon>
        <taxon>Myxococcaceae</taxon>
        <taxon>Pseudomyxococcus</taxon>
    </lineage>
</organism>